<dbReference type="AlphaFoldDB" id="A0A5N6JX41"/>
<keyword evidence="3" id="KW-0472">Membrane</keyword>
<keyword evidence="2" id="KW-0808">Transferase</keyword>
<gene>
    <name evidence="5" type="ORF">EYC80_009206</name>
</gene>
<dbReference type="GO" id="GO:0016765">
    <property type="term" value="F:transferase activity, transferring alkyl or aryl (other than methyl) groups"/>
    <property type="evidence" value="ECO:0007669"/>
    <property type="project" value="InterPro"/>
</dbReference>
<protein>
    <recommendedName>
        <fullName evidence="4">Rhodopsin domain-containing protein</fullName>
    </recommendedName>
</protein>
<dbReference type="PANTHER" id="PTHR40627">
    <property type="entry name" value="INDOLE PRENYLTRANSFERASE TDIB-RELATED"/>
    <property type="match status" value="1"/>
</dbReference>
<dbReference type="Pfam" id="PF11991">
    <property type="entry name" value="Trp_DMAT"/>
    <property type="match status" value="1"/>
</dbReference>
<keyword evidence="6" id="KW-1185">Reference proteome</keyword>
<evidence type="ECO:0000313" key="5">
    <source>
        <dbReference type="EMBL" id="KAB8293721.1"/>
    </source>
</evidence>
<comment type="similarity">
    <text evidence="1">Belongs to the tryptophan dimethylallyltransferase family.</text>
</comment>
<dbReference type="GO" id="GO:0009820">
    <property type="term" value="P:alkaloid metabolic process"/>
    <property type="evidence" value="ECO:0007669"/>
    <property type="project" value="InterPro"/>
</dbReference>
<dbReference type="PANTHER" id="PTHR40627:SF4">
    <property type="entry name" value="PRENYLTRANSFERASE ASQH1-RELATED"/>
    <property type="match status" value="1"/>
</dbReference>
<feature type="transmembrane region" description="Helical" evidence="3">
    <location>
        <begin position="242"/>
        <end position="261"/>
    </location>
</feature>
<comment type="caution">
    <text evidence="5">The sequence shown here is derived from an EMBL/GenBank/DDBJ whole genome shotgun (WGS) entry which is preliminary data.</text>
</comment>
<evidence type="ECO:0000256" key="2">
    <source>
        <dbReference type="ARBA" id="ARBA00022679"/>
    </source>
</evidence>
<dbReference type="InterPro" id="IPR033964">
    <property type="entry name" value="ABBA"/>
</dbReference>
<dbReference type="Proteomes" id="UP000326757">
    <property type="component" value="Unassembled WGS sequence"/>
</dbReference>
<dbReference type="OrthoDB" id="3529975at2759"/>
<feature type="transmembrane region" description="Helical" evidence="3">
    <location>
        <begin position="281"/>
        <end position="298"/>
    </location>
</feature>
<organism evidence="5 6">
    <name type="scientific">Monilinia laxa</name>
    <name type="common">Brown rot fungus</name>
    <name type="synonym">Sclerotinia laxa</name>
    <dbReference type="NCBI Taxonomy" id="61186"/>
    <lineage>
        <taxon>Eukaryota</taxon>
        <taxon>Fungi</taxon>
        <taxon>Dikarya</taxon>
        <taxon>Ascomycota</taxon>
        <taxon>Pezizomycotina</taxon>
        <taxon>Leotiomycetes</taxon>
        <taxon>Helotiales</taxon>
        <taxon>Sclerotiniaceae</taxon>
        <taxon>Monilinia</taxon>
    </lineage>
</organism>
<evidence type="ECO:0000256" key="1">
    <source>
        <dbReference type="ARBA" id="ARBA00010209"/>
    </source>
</evidence>
<dbReference type="InterPro" id="IPR049326">
    <property type="entry name" value="Rhodopsin_dom_fungi"/>
</dbReference>
<name>A0A5N6JX41_MONLA</name>
<dbReference type="SFLD" id="SFLDS00036">
    <property type="entry name" value="Aromatic_Prenyltransferase"/>
    <property type="match status" value="1"/>
</dbReference>
<reference evidence="5 6" key="1">
    <citation type="submission" date="2019-06" db="EMBL/GenBank/DDBJ databases">
        <title>Genome Sequence of the Brown Rot Fungal Pathogen Monilinia laxa.</title>
        <authorList>
            <person name="De Miccolis Angelini R.M."/>
            <person name="Landi L."/>
            <person name="Abate D."/>
            <person name="Pollastro S."/>
            <person name="Romanazzi G."/>
            <person name="Faretra F."/>
        </authorList>
    </citation>
    <scope>NUCLEOTIDE SEQUENCE [LARGE SCALE GENOMIC DNA]</scope>
    <source>
        <strain evidence="5 6">Mlax316</strain>
    </source>
</reference>
<dbReference type="Pfam" id="PF20684">
    <property type="entry name" value="Fung_rhodopsin"/>
    <property type="match status" value="1"/>
</dbReference>
<proteinExistence type="inferred from homology"/>
<keyword evidence="3" id="KW-0812">Transmembrane</keyword>
<feature type="transmembrane region" description="Helical" evidence="3">
    <location>
        <begin position="310"/>
        <end position="329"/>
    </location>
</feature>
<feature type="transmembrane region" description="Helical" evidence="3">
    <location>
        <begin position="349"/>
        <end position="371"/>
    </location>
</feature>
<evidence type="ECO:0000259" key="4">
    <source>
        <dbReference type="Pfam" id="PF20684"/>
    </source>
</evidence>
<feature type="domain" description="Rhodopsin" evidence="4">
    <location>
        <begin position="291"/>
        <end position="373"/>
    </location>
</feature>
<sequence length="486" mass="54050">MIGLNTSKTNSISRGLQDPYLNSAIMKISSKAYFFSALKARVDGCSNTEAILRAIESAPQCTNHNTKALRVYREFSLESGREALGYDMLAIDLTKPQDSRLKIYTRSRQTDFQSVVDMSTLEGELQGPKLCQGIKDLKNLWACLLQVDNLPEESLRLVNYRTAGILHNVEFKLGASLPTTKIYLPVRNYSRSDEQGLAAFFIIHRRAKYLPSYLKTMATLLSITASWDLTPEYLKAYNGHQVIVADAIILALTTVLVGLRIYVRSFKTAARGWDDYLLPPAWLLLVGLGIIIFVRTVWGLRASNFRKAGISLICFTGSVGMIASIIRTVEFFISDLSADPTWYSTPTLIWTIVECVIYFFATCLIGLRPLLHRIPCARNRSTAHSGQQKYGASRLVDSARGRFSSQTSKQPYRDLESLTAIVNTGTGDGTSGTELEEVKGKAVSDGLDIEDLGEGKNINTGKIHIQTRIDVESSEGQATNERYYFS</sequence>
<dbReference type="EMBL" id="VIGI01000011">
    <property type="protein sequence ID" value="KAB8293721.1"/>
    <property type="molecule type" value="Genomic_DNA"/>
</dbReference>
<evidence type="ECO:0000313" key="6">
    <source>
        <dbReference type="Proteomes" id="UP000326757"/>
    </source>
</evidence>
<accession>A0A5N6JX41</accession>
<evidence type="ECO:0000256" key="3">
    <source>
        <dbReference type="SAM" id="Phobius"/>
    </source>
</evidence>
<dbReference type="InterPro" id="IPR017795">
    <property type="entry name" value="ABBA_NscD-like"/>
</dbReference>
<keyword evidence="3" id="KW-1133">Transmembrane helix</keyword>